<dbReference type="Proteomes" id="UP000824145">
    <property type="component" value="Unassembled WGS sequence"/>
</dbReference>
<proteinExistence type="predicted"/>
<evidence type="ECO:0000313" key="2">
    <source>
        <dbReference type="Proteomes" id="UP000824145"/>
    </source>
</evidence>
<organism evidence="1 2">
    <name type="scientific">Candidatus Caccalectryoclostridium excrementigallinarum</name>
    <dbReference type="NCBI Taxonomy" id="2840710"/>
    <lineage>
        <taxon>Bacteria</taxon>
        <taxon>Bacillati</taxon>
        <taxon>Bacillota</taxon>
        <taxon>Clostridia</taxon>
        <taxon>Christensenellales</taxon>
        <taxon>Christensenellaceae</taxon>
        <taxon>Christensenellaceae incertae sedis</taxon>
        <taxon>Candidatus Caccalectryoclostridium</taxon>
    </lineage>
</organism>
<evidence type="ECO:0000313" key="1">
    <source>
        <dbReference type="EMBL" id="HIU62766.1"/>
    </source>
</evidence>
<comment type="caution">
    <text evidence="1">The sequence shown here is derived from an EMBL/GenBank/DDBJ whole genome shotgun (WGS) entry which is preliminary data.</text>
</comment>
<sequence length="100" mass="11056">MEKLECFCADCEHNHACRCGAGIVNMDKAGVCRTRQRRGLGMLGQKFEAAQDFALVSDSHTLVQCDCTDCLYNKGRLCCSAAVTVRDKMLRTKCTTKKEG</sequence>
<reference evidence="1" key="2">
    <citation type="journal article" date="2021" name="PeerJ">
        <title>Extensive microbial diversity within the chicken gut microbiome revealed by metagenomics and culture.</title>
        <authorList>
            <person name="Gilroy R."/>
            <person name="Ravi A."/>
            <person name="Getino M."/>
            <person name="Pursley I."/>
            <person name="Horton D.L."/>
            <person name="Alikhan N.F."/>
            <person name="Baker D."/>
            <person name="Gharbi K."/>
            <person name="Hall N."/>
            <person name="Watson M."/>
            <person name="Adriaenssens E.M."/>
            <person name="Foster-Nyarko E."/>
            <person name="Jarju S."/>
            <person name="Secka A."/>
            <person name="Antonio M."/>
            <person name="Oren A."/>
            <person name="Chaudhuri R.R."/>
            <person name="La Ragione R."/>
            <person name="Hildebrand F."/>
            <person name="Pallen M.J."/>
        </authorList>
    </citation>
    <scope>NUCLEOTIDE SEQUENCE</scope>
    <source>
        <strain evidence="1">9366</strain>
    </source>
</reference>
<accession>A0A9D1SJR9</accession>
<protein>
    <submittedName>
        <fullName evidence="1">DUF1540 domain-containing protein</fullName>
    </submittedName>
</protein>
<reference evidence="1" key="1">
    <citation type="submission" date="2020-10" db="EMBL/GenBank/DDBJ databases">
        <authorList>
            <person name="Gilroy R."/>
        </authorList>
    </citation>
    <scope>NUCLEOTIDE SEQUENCE</scope>
    <source>
        <strain evidence="1">9366</strain>
    </source>
</reference>
<dbReference type="EMBL" id="DVNJ01000017">
    <property type="protein sequence ID" value="HIU62766.1"/>
    <property type="molecule type" value="Genomic_DNA"/>
</dbReference>
<dbReference type="AlphaFoldDB" id="A0A9D1SJR9"/>
<gene>
    <name evidence="1" type="ORF">IAB07_03240</name>
</gene>
<name>A0A9D1SJR9_9FIRM</name>